<organism evidence="1 2">
    <name type="scientific">Arctium lappa</name>
    <name type="common">Greater burdock</name>
    <name type="synonym">Lappa major</name>
    <dbReference type="NCBI Taxonomy" id="4217"/>
    <lineage>
        <taxon>Eukaryota</taxon>
        <taxon>Viridiplantae</taxon>
        <taxon>Streptophyta</taxon>
        <taxon>Embryophyta</taxon>
        <taxon>Tracheophyta</taxon>
        <taxon>Spermatophyta</taxon>
        <taxon>Magnoliopsida</taxon>
        <taxon>eudicotyledons</taxon>
        <taxon>Gunneridae</taxon>
        <taxon>Pentapetalae</taxon>
        <taxon>asterids</taxon>
        <taxon>campanulids</taxon>
        <taxon>Asterales</taxon>
        <taxon>Asteraceae</taxon>
        <taxon>Carduoideae</taxon>
        <taxon>Cardueae</taxon>
        <taxon>Arctiinae</taxon>
        <taxon>Arctium</taxon>
    </lineage>
</organism>
<comment type="caution">
    <text evidence="1">The sequence shown here is derived from an EMBL/GenBank/DDBJ whole genome shotgun (WGS) entry which is preliminary data.</text>
</comment>
<name>A0ACB8XTX3_ARCLA</name>
<reference evidence="1 2" key="2">
    <citation type="journal article" date="2022" name="Mol. Ecol. Resour.">
        <title>The genomes of chicory, endive, great burdock and yacon provide insights into Asteraceae paleo-polyploidization history and plant inulin production.</title>
        <authorList>
            <person name="Fan W."/>
            <person name="Wang S."/>
            <person name="Wang H."/>
            <person name="Wang A."/>
            <person name="Jiang F."/>
            <person name="Liu H."/>
            <person name="Zhao H."/>
            <person name="Xu D."/>
            <person name="Zhang Y."/>
        </authorList>
    </citation>
    <scope>NUCLEOTIDE SEQUENCE [LARGE SCALE GENOMIC DNA]</scope>
    <source>
        <strain evidence="2">cv. Niubang</strain>
    </source>
</reference>
<proteinExistence type="predicted"/>
<reference evidence="2" key="1">
    <citation type="journal article" date="2022" name="Mol. Ecol. Resour.">
        <title>The genomes of chicory, endive, great burdock and yacon provide insights into Asteraceae palaeo-polyploidization history and plant inulin production.</title>
        <authorList>
            <person name="Fan W."/>
            <person name="Wang S."/>
            <person name="Wang H."/>
            <person name="Wang A."/>
            <person name="Jiang F."/>
            <person name="Liu H."/>
            <person name="Zhao H."/>
            <person name="Xu D."/>
            <person name="Zhang Y."/>
        </authorList>
    </citation>
    <scope>NUCLEOTIDE SEQUENCE [LARGE SCALE GENOMIC DNA]</scope>
    <source>
        <strain evidence="2">cv. Niubang</strain>
    </source>
</reference>
<gene>
    <name evidence="1" type="ORF">L6452_40003</name>
</gene>
<keyword evidence="2" id="KW-1185">Reference proteome</keyword>
<dbReference type="Proteomes" id="UP001055879">
    <property type="component" value="Linkage Group LG15"/>
</dbReference>
<evidence type="ECO:0000313" key="1">
    <source>
        <dbReference type="EMBL" id="KAI3673873.1"/>
    </source>
</evidence>
<sequence>MSTNCRHPCLLSLWIFDDDFGSLFNINVYPMEIATLLFRVEVWGVLLFAAWTIGSGVGRLGIFKCFDQWLKLNVLSKLSG</sequence>
<protein>
    <submittedName>
        <fullName evidence="1">Uncharacterized protein</fullName>
    </submittedName>
</protein>
<evidence type="ECO:0000313" key="2">
    <source>
        <dbReference type="Proteomes" id="UP001055879"/>
    </source>
</evidence>
<accession>A0ACB8XTX3</accession>
<dbReference type="EMBL" id="CM042061">
    <property type="protein sequence ID" value="KAI3673873.1"/>
    <property type="molecule type" value="Genomic_DNA"/>
</dbReference>